<dbReference type="Proteomes" id="UP001652700">
    <property type="component" value="Unplaced"/>
</dbReference>
<keyword evidence="5" id="KW-0489">Methyltransferase</keyword>
<dbReference type="EnsemblMetazoa" id="XM_028285218.2">
    <property type="protein sequence ID" value="XP_028141019.1"/>
    <property type="gene ID" value="LOC114335063"/>
</dbReference>
<dbReference type="Gene3D" id="3.30.160.70">
    <property type="entry name" value="Methylated DNA-protein cysteine methyltransferase domain"/>
    <property type="match status" value="1"/>
</dbReference>
<dbReference type="InterPro" id="IPR036388">
    <property type="entry name" value="WH-like_DNA-bd_sf"/>
</dbReference>
<comment type="catalytic activity">
    <reaction evidence="11">
        <text>a 6-O-methyl-2'-deoxyguanosine in DNA + L-cysteinyl-[protein] = S-methyl-L-cysteinyl-[protein] + a 2'-deoxyguanosine in DNA</text>
        <dbReference type="Rhea" id="RHEA:24000"/>
        <dbReference type="Rhea" id="RHEA-COMP:10131"/>
        <dbReference type="Rhea" id="RHEA-COMP:10132"/>
        <dbReference type="Rhea" id="RHEA-COMP:11367"/>
        <dbReference type="Rhea" id="RHEA-COMP:11368"/>
        <dbReference type="ChEBI" id="CHEBI:29950"/>
        <dbReference type="ChEBI" id="CHEBI:82612"/>
        <dbReference type="ChEBI" id="CHEBI:85445"/>
        <dbReference type="ChEBI" id="CHEBI:85448"/>
        <dbReference type="EC" id="2.1.1.63"/>
    </reaction>
</comment>
<evidence type="ECO:0000256" key="1">
    <source>
        <dbReference type="ARBA" id="ARBA00001286"/>
    </source>
</evidence>
<evidence type="ECO:0000256" key="4">
    <source>
        <dbReference type="ARBA" id="ARBA00015377"/>
    </source>
</evidence>
<dbReference type="EC" id="2.1.1.63" evidence="3"/>
<feature type="domain" description="Methylated-DNA-[protein]-cysteine S-methyltransferase DNA binding" evidence="12">
    <location>
        <begin position="99"/>
        <end position="179"/>
    </location>
</feature>
<evidence type="ECO:0000256" key="8">
    <source>
        <dbReference type="ARBA" id="ARBA00023204"/>
    </source>
</evidence>
<dbReference type="OrthoDB" id="1907495at2759"/>
<dbReference type="PROSITE" id="PS00374">
    <property type="entry name" value="MGMT"/>
    <property type="match status" value="1"/>
</dbReference>
<dbReference type="SUPFAM" id="SSF46767">
    <property type="entry name" value="Methylated DNA-protein cysteine methyltransferase, C-terminal domain"/>
    <property type="match status" value="1"/>
</dbReference>
<evidence type="ECO:0000313" key="14">
    <source>
        <dbReference type="Proteomes" id="UP001652700"/>
    </source>
</evidence>
<protein>
    <recommendedName>
        <fullName evidence="4">Methylated-DNA--protein-cysteine methyltransferase</fullName>
        <ecNumber evidence="3">2.1.1.63</ecNumber>
    </recommendedName>
    <alternativeName>
        <fullName evidence="9">6-O-methylguanine-DNA methyltransferase</fullName>
    </alternativeName>
    <alternativeName>
        <fullName evidence="10">O-6-methylguanine-DNA-alkyltransferase</fullName>
    </alternativeName>
</protein>
<evidence type="ECO:0000256" key="2">
    <source>
        <dbReference type="ARBA" id="ARBA00008711"/>
    </source>
</evidence>
<evidence type="ECO:0000256" key="10">
    <source>
        <dbReference type="ARBA" id="ARBA00031621"/>
    </source>
</evidence>
<evidence type="ECO:0000256" key="5">
    <source>
        <dbReference type="ARBA" id="ARBA00022603"/>
    </source>
</evidence>
<keyword evidence="14" id="KW-1185">Reference proteome</keyword>
<dbReference type="SUPFAM" id="SSF53155">
    <property type="entry name" value="Methylated DNA-protein cysteine methyltransferase domain"/>
    <property type="match status" value="1"/>
</dbReference>
<reference evidence="15" key="1">
    <citation type="submission" date="2025-04" db="UniProtKB">
        <authorList>
            <consortium name="RefSeq"/>
        </authorList>
    </citation>
    <scope>IDENTIFICATION</scope>
    <source>
        <tissue evidence="15">Whole insect</tissue>
    </source>
</reference>
<sequence>MSPNFIISKISNAEYKEKSPVSITYGKLETKYGKSVLAFLEKQICFVSFGDDFNSGIKVLQTNFPTADFTCDDSIATSKIHYFDPNTTEDIKLILKGTEFEIMVWEYLLQIKEGTTVPYEEVAKGIGKPTAVRAVANAIGKNNIAFFIPCHRVISKTGDPGKYGWGRDRKLKMLADENVFF</sequence>
<accession>A0A6P7FWU9</accession>
<dbReference type="KEGG" id="dvv:114335063"/>
<dbReference type="GO" id="GO:0003908">
    <property type="term" value="F:methylated-DNA-[protein]-cysteine S-methyltransferase activity"/>
    <property type="evidence" value="ECO:0007669"/>
    <property type="project" value="UniProtKB-EC"/>
</dbReference>
<dbReference type="InterPro" id="IPR014048">
    <property type="entry name" value="MethylDNA_cys_MeTrfase_DNA-bd"/>
</dbReference>
<dbReference type="AlphaFoldDB" id="A0A6P7FWU9"/>
<evidence type="ECO:0000256" key="6">
    <source>
        <dbReference type="ARBA" id="ARBA00022679"/>
    </source>
</evidence>
<dbReference type="GeneID" id="114335063"/>
<evidence type="ECO:0000259" key="12">
    <source>
        <dbReference type="Pfam" id="PF01035"/>
    </source>
</evidence>
<name>A0A6P7FWU9_DIAVI</name>
<dbReference type="InParanoid" id="A0A6P7FWU9"/>
<keyword evidence="8" id="KW-0234">DNA repair</keyword>
<evidence type="ECO:0000313" key="15">
    <source>
        <dbReference type="RefSeq" id="XP_028141019.1"/>
    </source>
</evidence>
<dbReference type="GO" id="GO:0032259">
    <property type="term" value="P:methylation"/>
    <property type="evidence" value="ECO:0007669"/>
    <property type="project" value="UniProtKB-KW"/>
</dbReference>
<keyword evidence="7" id="KW-0227">DNA damage</keyword>
<evidence type="ECO:0000256" key="3">
    <source>
        <dbReference type="ARBA" id="ARBA00011918"/>
    </source>
</evidence>
<comment type="similarity">
    <text evidence="2">Belongs to the MGMT family.</text>
</comment>
<evidence type="ECO:0000256" key="9">
    <source>
        <dbReference type="ARBA" id="ARBA00030795"/>
    </source>
</evidence>
<dbReference type="InterPro" id="IPR001497">
    <property type="entry name" value="MethylDNA_cys_MeTrfase_AS"/>
</dbReference>
<dbReference type="CDD" id="cd06445">
    <property type="entry name" value="ATase"/>
    <property type="match status" value="1"/>
</dbReference>
<dbReference type="InterPro" id="IPR036217">
    <property type="entry name" value="MethylDNA_cys_MeTrfase_DNAb"/>
</dbReference>
<dbReference type="Gene3D" id="1.10.10.10">
    <property type="entry name" value="Winged helix-like DNA-binding domain superfamily/Winged helix DNA-binding domain"/>
    <property type="match status" value="1"/>
</dbReference>
<dbReference type="NCBIfam" id="TIGR00589">
    <property type="entry name" value="ogt"/>
    <property type="match status" value="1"/>
</dbReference>
<dbReference type="PANTHER" id="PTHR10815:SF13">
    <property type="entry name" value="METHYLATED-DNA--PROTEIN-CYSTEINE METHYLTRANSFERASE"/>
    <property type="match status" value="1"/>
</dbReference>
<evidence type="ECO:0000256" key="7">
    <source>
        <dbReference type="ARBA" id="ARBA00022763"/>
    </source>
</evidence>
<dbReference type="PANTHER" id="PTHR10815">
    <property type="entry name" value="METHYLATED-DNA--PROTEIN-CYSTEINE METHYLTRANSFERASE"/>
    <property type="match status" value="1"/>
</dbReference>
<comment type="catalytic activity">
    <reaction evidence="1">
        <text>a 4-O-methyl-thymidine in DNA + L-cysteinyl-[protein] = a thymidine in DNA + S-methyl-L-cysteinyl-[protein]</text>
        <dbReference type="Rhea" id="RHEA:53428"/>
        <dbReference type="Rhea" id="RHEA-COMP:10131"/>
        <dbReference type="Rhea" id="RHEA-COMP:10132"/>
        <dbReference type="Rhea" id="RHEA-COMP:13555"/>
        <dbReference type="Rhea" id="RHEA-COMP:13556"/>
        <dbReference type="ChEBI" id="CHEBI:29950"/>
        <dbReference type="ChEBI" id="CHEBI:82612"/>
        <dbReference type="ChEBI" id="CHEBI:137386"/>
        <dbReference type="ChEBI" id="CHEBI:137387"/>
        <dbReference type="EC" id="2.1.1.63"/>
    </reaction>
</comment>
<reference evidence="13" key="2">
    <citation type="submission" date="2025-05" db="UniProtKB">
        <authorList>
            <consortium name="EnsemblMetazoa"/>
        </authorList>
    </citation>
    <scope>IDENTIFICATION</scope>
</reference>
<dbReference type="GO" id="GO:0006281">
    <property type="term" value="P:DNA repair"/>
    <property type="evidence" value="ECO:0007669"/>
    <property type="project" value="UniProtKB-KW"/>
</dbReference>
<dbReference type="Pfam" id="PF01035">
    <property type="entry name" value="DNA_binding_1"/>
    <property type="match status" value="1"/>
</dbReference>
<gene>
    <name evidence="15" type="primary">LOC114335063</name>
</gene>
<evidence type="ECO:0000313" key="13">
    <source>
        <dbReference type="EnsemblMetazoa" id="XP_028141019.1"/>
    </source>
</evidence>
<evidence type="ECO:0000256" key="11">
    <source>
        <dbReference type="ARBA" id="ARBA00049348"/>
    </source>
</evidence>
<keyword evidence="6" id="KW-0808">Transferase</keyword>
<organism evidence="15">
    <name type="scientific">Diabrotica virgifera virgifera</name>
    <name type="common">western corn rootworm</name>
    <dbReference type="NCBI Taxonomy" id="50390"/>
    <lineage>
        <taxon>Eukaryota</taxon>
        <taxon>Metazoa</taxon>
        <taxon>Ecdysozoa</taxon>
        <taxon>Arthropoda</taxon>
        <taxon>Hexapoda</taxon>
        <taxon>Insecta</taxon>
        <taxon>Pterygota</taxon>
        <taxon>Neoptera</taxon>
        <taxon>Endopterygota</taxon>
        <taxon>Coleoptera</taxon>
        <taxon>Polyphaga</taxon>
        <taxon>Cucujiformia</taxon>
        <taxon>Chrysomeloidea</taxon>
        <taxon>Chrysomelidae</taxon>
        <taxon>Galerucinae</taxon>
        <taxon>Diabroticina</taxon>
        <taxon>Diabroticites</taxon>
        <taxon>Diabrotica</taxon>
    </lineage>
</organism>
<dbReference type="InterPro" id="IPR036631">
    <property type="entry name" value="MGMT_N_sf"/>
</dbReference>
<proteinExistence type="inferred from homology"/>
<dbReference type="RefSeq" id="XP_028141019.1">
    <property type="nucleotide sequence ID" value="XM_028285218.1"/>
</dbReference>